<evidence type="ECO:0000313" key="3">
    <source>
        <dbReference type="Proteomes" id="UP001153269"/>
    </source>
</evidence>
<feature type="region of interest" description="Disordered" evidence="1">
    <location>
        <begin position="86"/>
        <end position="184"/>
    </location>
</feature>
<name>A0A9N7YVK5_PLEPL</name>
<feature type="compositionally biased region" description="Basic residues" evidence="1">
    <location>
        <begin position="167"/>
        <end position="178"/>
    </location>
</feature>
<feature type="compositionally biased region" description="Acidic residues" evidence="1">
    <location>
        <begin position="20"/>
        <end position="29"/>
    </location>
</feature>
<accession>A0A9N7YVK5</accession>
<feature type="compositionally biased region" description="Low complexity" evidence="1">
    <location>
        <begin position="132"/>
        <end position="141"/>
    </location>
</feature>
<evidence type="ECO:0000256" key="1">
    <source>
        <dbReference type="SAM" id="MobiDB-lite"/>
    </source>
</evidence>
<evidence type="ECO:0000313" key="2">
    <source>
        <dbReference type="EMBL" id="CAB1439363.1"/>
    </source>
</evidence>
<feature type="compositionally biased region" description="Basic and acidic residues" evidence="1">
    <location>
        <begin position="147"/>
        <end position="166"/>
    </location>
</feature>
<gene>
    <name evidence="2" type="ORF">PLEPLA_LOCUS27163</name>
</gene>
<dbReference type="EMBL" id="CADEAL010002269">
    <property type="protein sequence ID" value="CAB1439363.1"/>
    <property type="molecule type" value="Genomic_DNA"/>
</dbReference>
<feature type="region of interest" description="Disordered" evidence="1">
    <location>
        <begin position="16"/>
        <end position="38"/>
    </location>
</feature>
<organism evidence="2 3">
    <name type="scientific">Pleuronectes platessa</name>
    <name type="common">European plaice</name>
    <dbReference type="NCBI Taxonomy" id="8262"/>
    <lineage>
        <taxon>Eukaryota</taxon>
        <taxon>Metazoa</taxon>
        <taxon>Chordata</taxon>
        <taxon>Craniata</taxon>
        <taxon>Vertebrata</taxon>
        <taxon>Euteleostomi</taxon>
        <taxon>Actinopterygii</taxon>
        <taxon>Neopterygii</taxon>
        <taxon>Teleostei</taxon>
        <taxon>Neoteleostei</taxon>
        <taxon>Acanthomorphata</taxon>
        <taxon>Carangaria</taxon>
        <taxon>Pleuronectiformes</taxon>
        <taxon>Pleuronectoidei</taxon>
        <taxon>Pleuronectidae</taxon>
        <taxon>Pleuronectes</taxon>
    </lineage>
</organism>
<protein>
    <submittedName>
        <fullName evidence="2">Uncharacterized protein</fullName>
    </submittedName>
</protein>
<sequence length="184" mass="21157">MSGSLCSLEILHRWTRSRDEEEEEEEEGGGLEWRAVTEGSVHERWREGACMSMGESEREGERELRCSSIPQQTAEDCRCVCACTAEEEEEEEETTRQRQRQRSCWPEPGSPPQSHRRSGSAHANNDAGPTHAATSAMAQAAKHLRKNKDLEAQLEQERKEKEEERFKKRSRSRDKKRKSQAELS</sequence>
<dbReference type="Proteomes" id="UP001153269">
    <property type="component" value="Unassembled WGS sequence"/>
</dbReference>
<proteinExistence type="predicted"/>
<dbReference type="AlphaFoldDB" id="A0A9N7YVK5"/>
<keyword evidence="3" id="KW-1185">Reference proteome</keyword>
<comment type="caution">
    <text evidence="2">The sequence shown here is derived from an EMBL/GenBank/DDBJ whole genome shotgun (WGS) entry which is preliminary data.</text>
</comment>
<reference evidence="2" key="1">
    <citation type="submission" date="2020-03" db="EMBL/GenBank/DDBJ databases">
        <authorList>
            <person name="Weist P."/>
        </authorList>
    </citation>
    <scope>NUCLEOTIDE SEQUENCE</scope>
</reference>